<evidence type="ECO:0000313" key="2">
    <source>
        <dbReference type="EMBL" id="KAK9736899.1"/>
    </source>
</evidence>
<sequence>MGISALRPNLSNPAHVDEIVAVLEDDKEDPSLNEDLGEESDIDSQDEVEQREGNSDTRQEDEETEDEYESYPESQFF</sequence>
<feature type="compositionally biased region" description="Basic and acidic residues" evidence="1">
    <location>
        <begin position="48"/>
        <end position="58"/>
    </location>
</feature>
<proteinExistence type="predicted"/>
<dbReference type="Proteomes" id="UP001458880">
    <property type="component" value="Unassembled WGS sequence"/>
</dbReference>
<dbReference type="EMBL" id="JASPKY010000107">
    <property type="protein sequence ID" value="KAK9736899.1"/>
    <property type="molecule type" value="Genomic_DNA"/>
</dbReference>
<feature type="region of interest" description="Disordered" evidence="1">
    <location>
        <begin position="25"/>
        <end position="77"/>
    </location>
</feature>
<feature type="compositionally biased region" description="Acidic residues" evidence="1">
    <location>
        <begin position="59"/>
        <end position="70"/>
    </location>
</feature>
<reference evidence="2 3" key="1">
    <citation type="journal article" date="2024" name="BMC Genomics">
        <title>De novo assembly and annotation of Popillia japonica's genome with initial clues to its potential as an invasive pest.</title>
        <authorList>
            <person name="Cucini C."/>
            <person name="Boschi S."/>
            <person name="Funari R."/>
            <person name="Cardaioli E."/>
            <person name="Iannotti N."/>
            <person name="Marturano G."/>
            <person name="Paoli F."/>
            <person name="Bruttini M."/>
            <person name="Carapelli A."/>
            <person name="Frati F."/>
            <person name="Nardi F."/>
        </authorList>
    </citation>
    <scope>NUCLEOTIDE SEQUENCE [LARGE SCALE GENOMIC DNA]</scope>
    <source>
        <strain evidence="2">DMR45628</strain>
    </source>
</reference>
<feature type="compositionally biased region" description="Acidic residues" evidence="1">
    <location>
        <begin position="25"/>
        <end position="47"/>
    </location>
</feature>
<evidence type="ECO:0000256" key="1">
    <source>
        <dbReference type="SAM" id="MobiDB-lite"/>
    </source>
</evidence>
<dbReference type="AlphaFoldDB" id="A0AAW1LT75"/>
<name>A0AAW1LT75_POPJA</name>
<comment type="caution">
    <text evidence="2">The sequence shown here is derived from an EMBL/GenBank/DDBJ whole genome shotgun (WGS) entry which is preliminary data.</text>
</comment>
<accession>A0AAW1LT75</accession>
<keyword evidence="3" id="KW-1185">Reference proteome</keyword>
<protein>
    <submittedName>
        <fullName evidence="2">Uncharacterized protein</fullName>
    </submittedName>
</protein>
<organism evidence="2 3">
    <name type="scientific">Popillia japonica</name>
    <name type="common">Japanese beetle</name>
    <dbReference type="NCBI Taxonomy" id="7064"/>
    <lineage>
        <taxon>Eukaryota</taxon>
        <taxon>Metazoa</taxon>
        <taxon>Ecdysozoa</taxon>
        <taxon>Arthropoda</taxon>
        <taxon>Hexapoda</taxon>
        <taxon>Insecta</taxon>
        <taxon>Pterygota</taxon>
        <taxon>Neoptera</taxon>
        <taxon>Endopterygota</taxon>
        <taxon>Coleoptera</taxon>
        <taxon>Polyphaga</taxon>
        <taxon>Scarabaeiformia</taxon>
        <taxon>Scarabaeidae</taxon>
        <taxon>Rutelinae</taxon>
        <taxon>Popillia</taxon>
    </lineage>
</organism>
<evidence type="ECO:0000313" key="3">
    <source>
        <dbReference type="Proteomes" id="UP001458880"/>
    </source>
</evidence>
<gene>
    <name evidence="2" type="ORF">QE152_g11188</name>
</gene>